<dbReference type="InterPro" id="IPR003356">
    <property type="entry name" value="DNA_methylase_A-5"/>
</dbReference>
<sequence length="279" mass="31995">MSNIVNKLWGFCHTLRHEGVDYADYIEELTYLLFLKIAEERSIEIPEKLNWVSLTTSSDKNLLENYNVILKGLSEQQGILREIFSEPIAKIHNSSSLRKLLNLIDEVNWSNYDLDVLGATFEGLLEKAASESKKGAGQYFTPRPLIRSIVNVMKPNPFETPTFKVSDVACGTAGFITESYEWFKKKHDYQELSKKQKQKLLNETYYGQELVIRPRRLAMMNLYLHGLSPNIELGDTIYEPRPVELVSCILTNPPFGTRGADNIPDRDFKVKTTNKQLNL</sequence>
<evidence type="ECO:0000313" key="11">
    <source>
        <dbReference type="Proteomes" id="UP000502928"/>
    </source>
</evidence>
<evidence type="ECO:0000256" key="6">
    <source>
        <dbReference type="ARBA" id="ARBA00022747"/>
    </source>
</evidence>
<protein>
    <recommendedName>
        <fullName evidence="2">site-specific DNA-methyltransferase (adenine-specific)</fullName>
        <ecNumber evidence="2">2.1.1.72</ecNumber>
    </recommendedName>
</protein>
<reference evidence="10 11" key="1">
    <citation type="submission" date="2020-02" db="EMBL/GenBank/DDBJ databases">
        <title>Complete genome of Muricauda sp. 501str8.</title>
        <authorList>
            <person name="Dong B."/>
            <person name="Zhu S."/>
            <person name="Yang J."/>
            <person name="Chen J."/>
        </authorList>
    </citation>
    <scope>NUCLEOTIDE SEQUENCE [LARGE SCALE GENOMIC DNA]</scope>
    <source>
        <strain evidence="10 11">501str8</strain>
    </source>
</reference>
<evidence type="ECO:0000256" key="2">
    <source>
        <dbReference type="ARBA" id="ARBA00011900"/>
    </source>
</evidence>
<dbReference type="REBASE" id="395070">
    <property type="entry name" value="M.Msp501ORF3885P"/>
</dbReference>
<evidence type="ECO:0000256" key="4">
    <source>
        <dbReference type="ARBA" id="ARBA00022679"/>
    </source>
</evidence>
<evidence type="ECO:0000259" key="9">
    <source>
        <dbReference type="Pfam" id="PF12161"/>
    </source>
</evidence>
<keyword evidence="5" id="KW-0949">S-adenosyl-L-methionine</keyword>
<accession>A0A6G7IZ18</accession>
<dbReference type="InterPro" id="IPR038333">
    <property type="entry name" value="T1MK-like_N_sf"/>
</dbReference>
<dbReference type="Pfam" id="PF02384">
    <property type="entry name" value="N6_Mtase"/>
    <property type="match status" value="1"/>
</dbReference>
<dbReference type="GO" id="GO:0009007">
    <property type="term" value="F:site-specific DNA-methyltransferase (adenine-specific) activity"/>
    <property type="evidence" value="ECO:0007669"/>
    <property type="project" value="UniProtKB-EC"/>
</dbReference>
<dbReference type="EMBL" id="CP049616">
    <property type="protein sequence ID" value="QII43851.1"/>
    <property type="molecule type" value="Genomic_DNA"/>
</dbReference>
<comment type="similarity">
    <text evidence="1">Belongs to the N(4)/N(6)-methyltransferase family.</text>
</comment>
<keyword evidence="6" id="KW-0680">Restriction system</keyword>
<keyword evidence="11" id="KW-1185">Reference proteome</keyword>
<proteinExistence type="inferred from homology"/>
<evidence type="ECO:0000256" key="5">
    <source>
        <dbReference type="ARBA" id="ARBA00022691"/>
    </source>
</evidence>
<feature type="domain" description="DNA methylase adenine-specific" evidence="8">
    <location>
        <begin position="114"/>
        <end position="271"/>
    </location>
</feature>
<evidence type="ECO:0000256" key="1">
    <source>
        <dbReference type="ARBA" id="ARBA00006594"/>
    </source>
</evidence>
<dbReference type="Proteomes" id="UP000502928">
    <property type="component" value="Chromosome"/>
</dbReference>
<dbReference type="KEGG" id="mut:GVT53_03885"/>
<dbReference type="Gene3D" id="1.20.1260.30">
    <property type="match status" value="1"/>
</dbReference>
<comment type="catalytic activity">
    <reaction evidence="7">
        <text>a 2'-deoxyadenosine in DNA + S-adenosyl-L-methionine = an N(6)-methyl-2'-deoxyadenosine in DNA + S-adenosyl-L-homocysteine + H(+)</text>
        <dbReference type="Rhea" id="RHEA:15197"/>
        <dbReference type="Rhea" id="RHEA-COMP:12418"/>
        <dbReference type="Rhea" id="RHEA-COMP:12419"/>
        <dbReference type="ChEBI" id="CHEBI:15378"/>
        <dbReference type="ChEBI" id="CHEBI:57856"/>
        <dbReference type="ChEBI" id="CHEBI:59789"/>
        <dbReference type="ChEBI" id="CHEBI:90615"/>
        <dbReference type="ChEBI" id="CHEBI:90616"/>
        <dbReference type="EC" id="2.1.1.72"/>
    </reaction>
</comment>
<feature type="domain" description="N6 adenine-specific DNA methyltransferase N-terminal" evidence="9">
    <location>
        <begin position="5"/>
        <end position="41"/>
    </location>
</feature>
<dbReference type="PANTHER" id="PTHR42933:SF4">
    <property type="entry name" value="TYPE I RESTRICTION ENZYME ECOKI METHYLASE SUBUNIT"/>
    <property type="match status" value="1"/>
</dbReference>
<dbReference type="EC" id="2.1.1.72" evidence="2"/>
<dbReference type="GO" id="GO:0008170">
    <property type="term" value="F:N-methyltransferase activity"/>
    <property type="evidence" value="ECO:0007669"/>
    <property type="project" value="InterPro"/>
</dbReference>
<dbReference type="InterPro" id="IPR022749">
    <property type="entry name" value="D12N6_MeTrfase_N"/>
</dbReference>
<dbReference type="AlphaFoldDB" id="A0A6G7IZ18"/>
<evidence type="ECO:0000259" key="8">
    <source>
        <dbReference type="Pfam" id="PF02384"/>
    </source>
</evidence>
<evidence type="ECO:0000313" key="10">
    <source>
        <dbReference type="EMBL" id="QII43851.1"/>
    </source>
</evidence>
<dbReference type="Gene3D" id="3.40.50.150">
    <property type="entry name" value="Vaccinia Virus protein VP39"/>
    <property type="match status" value="1"/>
</dbReference>
<dbReference type="PRINTS" id="PR00507">
    <property type="entry name" value="N12N6MTFRASE"/>
</dbReference>
<dbReference type="InterPro" id="IPR029063">
    <property type="entry name" value="SAM-dependent_MTases_sf"/>
</dbReference>
<dbReference type="GO" id="GO:0003677">
    <property type="term" value="F:DNA binding"/>
    <property type="evidence" value="ECO:0007669"/>
    <property type="project" value="InterPro"/>
</dbReference>
<gene>
    <name evidence="10" type="ORF">GVT53_03885</name>
</gene>
<evidence type="ECO:0000256" key="7">
    <source>
        <dbReference type="ARBA" id="ARBA00047942"/>
    </source>
</evidence>
<keyword evidence="3 10" id="KW-0489">Methyltransferase</keyword>
<keyword evidence="4 10" id="KW-0808">Transferase</keyword>
<evidence type="ECO:0000256" key="3">
    <source>
        <dbReference type="ARBA" id="ARBA00022603"/>
    </source>
</evidence>
<dbReference type="PANTHER" id="PTHR42933">
    <property type="entry name" value="SLR6095 PROTEIN"/>
    <property type="match status" value="1"/>
</dbReference>
<organism evidence="10 11">
    <name type="scientific">Flagellimonas oceani</name>
    <dbReference type="NCBI Taxonomy" id="2698672"/>
    <lineage>
        <taxon>Bacteria</taxon>
        <taxon>Pseudomonadati</taxon>
        <taxon>Bacteroidota</taxon>
        <taxon>Flavobacteriia</taxon>
        <taxon>Flavobacteriales</taxon>
        <taxon>Flavobacteriaceae</taxon>
        <taxon>Flagellimonas</taxon>
    </lineage>
</organism>
<dbReference type="InterPro" id="IPR051537">
    <property type="entry name" value="DNA_Adenine_Mtase"/>
</dbReference>
<dbReference type="SUPFAM" id="SSF53335">
    <property type="entry name" value="S-adenosyl-L-methionine-dependent methyltransferases"/>
    <property type="match status" value="1"/>
</dbReference>
<dbReference type="GO" id="GO:0032259">
    <property type="term" value="P:methylation"/>
    <property type="evidence" value="ECO:0007669"/>
    <property type="project" value="UniProtKB-KW"/>
</dbReference>
<dbReference type="GO" id="GO:0009307">
    <property type="term" value="P:DNA restriction-modification system"/>
    <property type="evidence" value="ECO:0007669"/>
    <property type="project" value="UniProtKB-KW"/>
</dbReference>
<dbReference type="Pfam" id="PF12161">
    <property type="entry name" value="HsdM_N"/>
    <property type="match status" value="1"/>
</dbReference>
<dbReference type="RefSeq" id="WP_166247512.1">
    <property type="nucleotide sequence ID" value="NZ_CP049616.1"/>
</dbReference>
<name>A0A6G7IZ18_9FLAO</name>